<gene>
    <name evidence="2" type="ORF">COX22_00685</name>
</gene>
<sequence>MPVVGTPIVETPTVGTPIISTPIVEMPIVGTPIVETPCQGVSTENAENADNTNNTDNADNTDNTNNTDNADNTDNAVNTKNTINMENTKNAKNAGNINIKNDELLPIKNLDVNKNNGGFNNQKLSNQKPRGGYRPQWQSGSLGAIINQFKRQCTKLIRQNINPDFAWQSRFYDHIIRNEKSLNRIRQYIINNPGHWPKDRFFNINN</sequence>
<accession>A0A2G9ZLQ9</accession>
<proteinExistence type="predicted"/>
<dbReference type="SUPFAM" id="SSF143422">
    <property type="entry name" value="Transposase IS200-like"/>
    <property type="match status" value="1"/>
</dbReference>
<dbReference type="GO" id="GO:0003677">
    <property type="term" value="F:DNA binding"/>
    <property type="evidence" value="ECO:0007669"/>
    <property type="project" value="InterPro"/>
</dbReference>
<dbReference type="AlphaFoldDB" id="A0A2G9ZLQ9"/>
<organism evidence="2 3">
    <name type="scientific">Candidatus Falkowbacteria bacterium CG23_combo_of_CG06-09_8_20_14_all_49_15</name>
    <dbReference type="NCBI Taxonomy" id="1974572"/>
    <lineage>
        <taxon>Bacteria</taxon>
        <taxon>Candidatus Falkowiibacteriota</taxon>
    </lineage>
</organism>
<comment type="caution">
    <text evidence="2">The sequence shown here is derived from an EMBL/GenBank/DDBJ whole genome shotgun (WGS) entry which is preliminary data.</text>
</comment>
<dbReference type="Proteomes" id="UP000230729">
    <property type="component" value="Unassembled WGS sequence"/>
</dbReference>
<dbReference type="Gene3D" id="3.30.70.1290">
    <property type="entry name" value="Transposase IS200-like"/>
    <property type="match status" value="1"/>
</dbReference>
<evidence type="ECO:0008006" key="4">
    <source>
        <dbReference type="Google" id="ProtNLM"/>
    </source>
</evidence>
<feature type="region of interest" description="Disordered" evidence="1">
    <location>
        <begin position="43"/>
        <end position="89"/>
    </location>
</feature>
<evidence type="ECO:0000313" key="2">
    <source>
        <dbReference type="EMBL" id="PIP34123.1"/>
    </source>
</evidence>
<name>A0A2G9ZLQ9_9BACT</name>
<dbReference type="GO" id="GO:0006313">
    <property type="term" value="P:DNA transposition"/>
    <property type="evidence" value="ECO:0007669"/>
    <property type="project" value="InterPro"/>
</dbReference>
<dbReference type="GO" id="GO:0004803">
    <property type="term" value="F:transposase activity"/>
    <property type="evidence" value="ECO:0007669"/>
    <property type="project" value="InterPro"/>
</dbReference>
<dbReference type="InterPro" id="IPR036515">
    <property type="entry name" value="Transposase_17_sf"/>
</dbReference>
<protein>
    <recommendedName>
        <fullName evidence="4">Transposase IS200-like domain-containing protein</fullName>
    </recommendedName>
</protein>
<evidence type="ECO:0000256" key="1">
    <source>
        <dbReference type="SAM" id="MobiDB-lite"/>
    </source>
</evidence>
<reference evidence="2 3" key="1">
    <citation type="submission" date="2017-09" db="EMBL/GenBank/DDBJ databases">
        <title>Depth-based differentiation of microbial function through sediment-hosted aquifers and enrichment of novel symbionts in the deep terrestrial subsurface.</title>
        <authorList>
            <person name="Probst A.J."/>
            <person name="Ladd B."/>
            <person name="Jarett J.K."/>
            <person name="Geller-Mcgrath D.E."/>
            <person name="Sieber C.M."/>
            <person name="Emerson J.B."/>
            <person name="Anantharaman K."/>
            <person name="Thomas B.C."/>
            <person name="Malmstrom R."/>
            <person name="Stieglmeier M."/>
            <person name="Klingl A."/>
            <person name="Woyke T."/>
            <person name="Ryan C.M."/>
            <person name="Banfield J.F."/>
        </authorList>
    </citation>
    <scope>NUCLEOTIDE SEQUENCE [LARGE SCALE GENOMIC DNA]</scope>
    <source>
        <strain evidence="2">CG23_combo_of_CG06-09_8_20_14_all_49_15</strain>
    </source>
</reference>
<dbReference type="EMBL" id="PCSD01000010">
    <property type="protein sequence ID" value="PIP34123.1"/>
    <property type="molecule type" value="Genomic_DNA"/>
</dbReference>
<evidence type="ECO:0000313" key="3">
    <source>
        <dbReference type="Proteomes" id="UP000230729"/>
    </source>
</evidence>